<evidence type="ECO:0000256" key="5">
    <source>
        <dbReference type="ARBA" id="ARBA00022840"/>
    </source>
</evidence>
<comment type="caution">
    <text evidence="8">Lacks conserved residue(s) required for the propagation of feature annotation.</text>
</comment>
<comment type="function">
    <text evidence="8">Catalyzes the ATP-dependent amidation of deamido-NAD to form NAD. Uses ammonia as a nitrogen source.</text>
</comment>
<feature type="binding site" evidence="8">
    <location>
        <begin position="39"/>
        <end position="46"/>
    </location>
    <ligand>
        <name>ATP</name>
        <dbReference type="ChEBI" id="CHEBI:30616"/>
    </ligand>
</feature>
<dbReference type="InterPro" id="IPR022926">
    <property type="entry name" value="NH(3)-dep_NAD(+)_synth"/>
</dbReference>
<evidence type="ECO:0000313" key="13">
    <source>
        <dbReference type="Proteomes" id="UP000183508"/>
    </source>
</evidence>
<evidence type="ECO:0000256" key="2">
    <source>
        <dbReference type="ARBA" id="ARBA00022598"/>
    </source>
</evidence>
<gene>
    <name evidence="8" type="primary">nadE</name>
    <name evidence="12" type="ORF">SAMN05421543_10845</name>
</gene>
<dbReference type="RefSeq" id="WP_074951723.1">
    <property type="nucleotide sequence ID" value="NZ_FPBV01000008.1"/>
</dbReference>
<dbReference type="GO" id="GO:0008795">
    <property type="term" value="F:NAD+ synthase activity"/>
    <property type="evidence" value="ECO:0007669"/>
    <property type="project" value="UniProtKB-UniRule"/>
</dbReference>
<dbReference type="GO" id="GO:0005737">
    <property type="term" value="C:cytoplasm"/>
    <property type="evidence" value="ECO:0007669"/>
    <property type="project" value="InterPro"/>
</dbReference>
<dbReference type="Gene3D" id="3.40.50.620">
    <property type="entry name" value="HUPs"/>
    <property type="match status" value="1"/>
</dbReference>
<feature type="binding site" description="in other chain" evidence="8">
    <location>
        <position position="126"/>
    </location>
    <ligand>
        <name>deamido-NAD(+)</name>
        <dbReference type="ChEBI" id="CHEBI:58437"/>
        <note>ligand shared between two neighboring subunits</note>
    </ligand>
</feature>
<dbReference type="GO" id="GO:0009435">
    <property type="term" value="P:NAD+ biosynthetic process"/>
    <property type="evidence" value="ECO:0007669"/>
    <property type="project" value="UniProtKB-UniRule"/>
</dbReference>
<reference evidence="13" key="1">
    <citation type="submission" date="2016-10" db="EMBL/GenBank/DDBJ databases">
        <authorList>
            <person name="Varghese N."/>
        </authorList>
    </citation>
    <scope>NUCLEOTIDE SEQUENCE [LARGE SCALE GENOMIC DNA]</scope>
    <source>
        <strain evidence="13">DSM 17980</strain>
    </source>
</reference>
<evidence type="ECO:0000256" key="6">
    <source>
        <dbReference type="ARBA" id="ARBA00022842"/>
    </source>
</evidence>
<dbReference type="EC" id="6.3.1.5" evidence="8 10"/>
<keyword evidence="2 8" id="KW-0436">Ligase</keyword>
<dbReference type="PANTHER" id="PTHR23090:SF9">
    <property type="entry name" value="GLUTAMINE-DEPENDENT NAD(+) SYNTHETASE"/>
    <property type="match status" value="1"/>
</dbReference>
<dbReference type="InterPro" id="IPR022310">
    <property type="entry name" value="NAD/GMP_synthase"/>
</dbReference>
<evidence type="ECO:0000256" key="9">
    <source>
        <dbReference type="RuleBase" id="RU003811"/>
    </source>
</evidence>
<comment type="pathway">
    <text evidence="8">Cofactor biosynthesis; NAD(+) biosynthesis; NAD(+) from deamido-NAD(+) (ammonia route): step 1/1.</text>
</comment>
<protein>
    <recommendedName>
        <fullName evidence="8 10">NH(3)-dependent NAD(+) synthetase</fullName>
        <ecNumber evidence="8 10">6.3.1.5</ecNumber>
    </recommendedName>
</protein>
<evidence type="ECO:0000256" key="3">
    <source>
        <dbReference type="ARBA" id="ARBA00022723"/>
    </source>
</evidence>
<comment type="subunit">
    <text evidence="8">Homodimer.</text>
</comment>
<dbReference type="PANTHER" id="PTHR23090">
    <property type="entry name" value="NH 3 /GLUTAMINE-DEPENDENT NAD + SYNTHETASE"/>
    <property type="match status" value="1"/>
</dbReference>
<dbReference type="UniPathway" id="UPA00253">
    <property type="reaction ID" value="UER00333"/>
</dbReference>
<feature type="domain" description="NAD/GMP synthase" evidence="11">
    <location>
        <begin position="19"/>
        <end position="261"/>
    </location>
</feature>
<accession>A0A1I7J0Z6</accession>
<dbReference type="InterPro" id="IPR003694">
    <property type="entry name" value="NAD_synthase"/>
</dbReference>
<dbReference type="GO" id="GO:0005524">
    <property type="term" value="F:ATP binding"/>
    <property type="evidence" value="ECO:0007669"/>
    <property type="project" value="UniProtKB-UniRule"/>
</dbReference>
<feature type="binding site" evidence="8">
    <location>
        <position position="146"/>
    </location>
    <ligand>
        <name>ATP</name>
        <dbReference type="ChEBI" id="CHEBI:30616"/>
    </ligand>
</feature>
<comment type="catalytic activity">
    <reaction evidence="8 10">
        <text>deamido-NAD(+) + NH4(+) + ATP = AMP + diphosphate + NAD(+) + H(+)</text>
        <dbReference type="Rhea" id="RHEA:21188"/>
        <dbReference type="ChEBI" id="CHEBI:15378"/>
        <dbReference type="ChEBI" id="CHEBI:28938"/>
        <dbReference type="ChEBI" id="CHEBI:30616"/>
        <dbReference type="ChEBI" id="CHEBI:33019"/>
        <dbReference type="ChEBI" id="CHEBI:57540"/>
        <dbReference type="ChEBI" id="CHEBI:58437"/>
        <dbReference type="ChEBI" id="CHEBI:456215"/>
        <dbReference type="EC" id="6.3.1.5"/>
    </reaction>
</comment>
<keyword evidence="13" id="KW-1185">Reference proteome</keyword>
<keyword evidence="6 8" id="KW-0460">Magnesium</keyword>
<dbReference type="CDD" id="cd00553">
    <property type="entry name" value="NAD_synthase"/>
    <property type="match status" value="1"/>
</dbReference>
<dbReference type="SUPFAM" id="SSF52402">
    <property type="entry name" value="Adenine nucleotide alpha hydrolases-like"/>
    <property type="match status" value="1"/>
</dbReference>
<dbReference type="GO" id="GO:0046872">
    <property type="term" value="F:metal ion binding"/>
    <property type="evidence" value="ECO:0007669"/>
    <property type="project" value="UniProtKB-KW"/>
</dbReference>
<feature type="binding site" evidence="8">
    <location>
        <position position="197"/>
    </location>
    <ligand>
        <name>ATP</name>
        <dbReference type="ChEBI" id="CHEBI:30616"/>
    </ligand>
</feature>
<name>A0A1I7J0Z6_9BACL</name>
<dbReference type="eggNOG" id="COG0171">
    <property type="taxonomic scope" value="Bacteria"/>
</dbReference>
<organism evidence="12 13">
    <name type="scientific">Alicyclobacillus macrosporangiidus</name>
    <dbReference type="NCBI Taxonomy" id="392015"/>
    <lineage>
        <taxon>Bacteria</taxon>
        <taxon>Bacillati</taxon>
        <taxon>Bacillota</taxon>
        <taxon>Bacilli</taxon>
        <taxon>Bacillales</taxon>
        <taxon>Alicyclobacillaceae</taxon>
        <taxon>Alicyclobacillus</taxon>
    </lineage>
</organism>
<dbReference type="AlphaFoldDB" id="A0A1I7J0Z6"/>
<evidence type="ECO:0000256" key="8">
    <source>
        <dbReference type="HAMAP-Rule" id="MF_00193"/>
    </source>
</evidence>
<comment type="similarity">
    <text evidence="1 8 9">Belongs to the NAD synthetase family.</text>
</comment>
<dbReference type="InterPro" id="IPR014729">
    <property type="entry name" value="Rossmann-like_a/b/a_fold"/>
</dbReference>
<feature type="binding site" evidence="8">
    <location>
        <position position="151"/>
    </location>
    <ligand>
        <name>Mg(2+)</name>
        <dbReference type="ChEBI" id="CHEBI:18420"/>
    </ligand>
</feature>
<evidence type="ECO:0000259" key="11">
    <source>
        <dbReference type="Pfam" id="PF02540"/>
    </source>
</evidence>
<dbReference type="NCBIfam" id="NF010587">
    <property type="entry name" value="PRK13980.1"/>
    <property type="match status" value="1"/>
</dbReference>
<dbReference type="HAMAP" id="MF_00193">
    <property type="entry name" value="NadE_ammonia_dep"/>
    <property type="match status" value="1"/>
</dbReference>
<evidence type="ECO:0000256" key="1">
    <source>
        <dbReference type="ARBA" id="ARBA00005859"/>
    </source>
</evidence>
<dbReference type="Proteomes" id="UP000183508">
    <property type="component" value="Unassembled WGS sequence"/>
</dbReference>
<dbReference type="GO" id="GO:0003952">
    <property type="term" value="F:NAD+ synthase (glutamine-hydrolyzing) activity"/>
    <property type="evidence" value="ECO:0007669"/>
    <property type="project" value="InterPro"/>
</dbReference>
<dbReference type="NCBIfam" id="TIGR00552">
    <property type="entry name" value="nadE"/>
    <property type="match status" value="1"/>
</dbReference>
<feature type="binding site" evidence="8">
    <location>
        <position position="175"/>
    </location>
    <ligand>
        <name>ATP</name>
        <dbReference type="ChEBI" id="CHEBI:30616"/>
    </ligand>
</feature>
<dbReference type="EMBL" id="FPBV01000008">
    <property type="protein sequence ID" value="SFU78794.1"/>
    <property type="molecule type" value="Genomic_DNA"/>
</dbReference>
<evidence type="ECO:0000256" key="7">
    <source>
        <dbReference type="ARBA" id="ARBA00023027"/>
    </source>
</evidence>
<keyword evidence="4 8" id="KW-0547">Nucleotide-binding</keyword>
<dbReference type="GO" id="GO:0004359">
    <property type="term" value="F:glutaminase activity"/>
    <property type="evidence" value="ECO:0007669"/>
    <property type="project" value="InterPro"/>
</dbReference>
<dbReference type="OrthoDB" id="9803818at2"/>
<dbReference type="STRING" id="392015.SAMN05421543_10845"/>
<dbReference type="FunFam" id="3.40.50.620:FF:000106">
    <property type="entry name" value="Glutamine-dependent NAD(+) synthetase"/>
    <property type="match status" value="1"/>
</dbReference>
<sequence length="283" mass="31423">MRPEIERRLRLNTDLAARVLTAFIREEVEKAGFQRVILGLSGGIDSALAAYLAARALGPERVQAVMMPYRTSSPASLEDARRVVDDLGLPALTVPITPAVDAYFEQMDALLGEPAPPLRRGNRMARERMATLFDLSAHFGALVLGTSNKTELLLGYGTQFGDMASALNPIGDLYKYQVRQLAAAVGVPPSILNKAPSADLWEDQTDERELGFGYDEADEVLYQLVDLRLSVEEIAARGYDERFVRLLAGRVRRNQYKRKPPIIAKLSGRTVGVDFRYLRDWGL</sequence>
<proteinExistence type="inferred from homology"/>
<evidence type="ECO:0000256" key="4">
    <source>
        <dbReference type="ARBA" id="ARBA00022741"/>
    </source>
</evidence>
<keyword evidence="7 8" id="KW-0520">NAD</keyword>
<keyword evidence="5 8" id="KW-0067">ATP-binding</keyword>
<evidence type="ECO:0000256" key="10">
    <source>
        <dbReference type="RuleBase" id="RU003812"/>
    </source>
</evidence>
<feature type="binding site" evidence="8">
    <location>
        <position position="45"/>
    </location>
    <ligand>
        <name>Mg(2+)</name>
        <dbReference type="ChEBI" id="CHEBI:18420"/>
    </ligand>
</feature>
<evidence type="ECO:0000313" key="12">
    <source>
        <dbReference type="EMBL" id="SFU78794.1"/>
    </source>
</evidence>
<keyword evidence="3 8" id="KW-0479">Metal-binding</keyword>
<dbReference type="Pfam" id="PF02540">
    <property type="entry name" value="NAD_synthase"/>
    <property type="match status" value="1"/>
</dbReference>